<organism evidence="2 3">
    <name type="scientific">Turneriella parva (strain ATCC BAA-1111 / DSM 21527 / NCTC 11395 / H)</name>
    <name type="common">Leptospira parva</name>
    <dbReference type="NCBI Taxonomy" id="869212"/>
    <lineage>
        <taxon>Bacteria</taxon>
        <taxon>Pseudomonadati</taxon>
        <taxon>Spirochaetota</taxon>
        <taxon>Spirochaetia</taxon>
        <taxon>Leptospirales</taxon>
        <taxon>Leptospiraceae</taxon>
        <taxon>Turneriella</taxon>
    </lineage>
</organism>
<dbReference type="HOGENOM" id="CLU_1151399_0_0_12"/>
<dbReference type="STRING" id="869212.Turpa_2895"/>
<evidence type="ECO:0000313" key="2">
    <source>
        <dbReference type="EMBL" id="AFM13534.1"/>
    </source>
</evidence>
<feature type="chain" id="PRO_5003686419" description="Outer membrane protein beta-barrel domain-containing protein" evidence="1">
    <location>
        <begin position="22"/>
        <end position="241"/>
    </location>
</feature>
<reference evidence="2 3" key="1">
    <citation type="submission" date="2012-06" db="EMBL/GenBank/DDBJ databases">
        <title>The complete chromosome of genome of Turneriella parva DSM 21527.</title>
        <authorList>
            <consortium name="US DOE Joint Genome Institute (JGI-PGF)"/>
            <person name="Lucas S."/>
            <person name="Han J."/>
            <person name="Lapidus A."/>
            <person name="Bruce D."/>
            <person name="Goodwin L."/>
            <person name="Pitluck S."/>
            <person name="Peters L."/>
            <person name="Kyrpides N."/>
            <person name="Mavromatis K."/>
            <person name="Ivanova N."/>
            <person name="Mikhailova N."/>
            <person name="Chertkov O."/>
            <person name="Detter J.C."/>
            <person name="Tapia R."/>
            <person name="Han C."/>
            <person name="Land M."/>
            <person name="Hauser L."/>
            <person name="Markowitz V."/>
            <person name="Cheng J.-F."/>
            <person name="Hugenholtz P."/>
            <person name="Woyke T."/>
            <person name="Wu D."/>
            <person name="Gronow S."/>
            <person name="Wellnitz S."/>
            <person name="Brambilla E."/>
            <person name="Klenk H.-P."/>
            <person name="Eisen J.A."/>
        </authorList>
    </citation>
    <scope>NUCLEOTIDE SEQUENCE [LARGE SCALE GENOMIC DNA]</scope>
    <source>
        <strain evidence="3">ATCC BAA-1111 / DSM 21527 / NCTC 11395 / H</strain>
    </source>
</reference>
<keyword evidence="1" id="KW-0732">Signal</keyword>
<dbReference type="KEGG" id="tpx:Turpa_2895"/>
<sequence length="241" mass="27054">MRNKLAISILCACLGAGTLGATVPLIDAVNTQTAVTLKRGEFDVAVSAYDGGGLLNRNILGVHDNVYLGVAFDAENAIGENNARFNIPGVLGKVKLTDGWQDFPILLAVGYDAFYAGRRGKAQNENPYNRMILGPYFTVTKPIYLFGQEQHLHTGIRTPIQPTYTPEDTELYFGLDFPIGQFVPIFEIQRVFFDSNRLKETLFNVGLRFDFFDHLAFEIDFMMGIGQKTNRMIVFEYLDRF</sequence>
<keyword evidence="3" id="KW-1185">Reference proteome</keyword>
<evidence type="ECO:0000313" key="3">
    <source>
        <dbReference type="Proteomes" id="UP000006048"/>
    </source>
</evidence>
<proteinExistence type="predicted"/>
<dbReference type="EMBL" id="CP002959">
    <property type="protein sequence ID" value="AFM13534.1"/>
    <property type="molecule type" value="Genomic_DNA"/>
</dbReference>
<accession>I4B8C7</accession>
<feature type="signal peptide" evidence="1">
    <location>
        <begin position="1"/>
        <end position="21"/>
    </location>
</feature>
<gene>
    <name evidence="2" type="ordered locus">Turpa_2895</name>
</gene>
<dbReference type="AlphaFoldDB" id="I4B8C7"/>
<evidence type="ECO:0008006" key="4">
    <source>
        <dbReference type="Google" id="ProtNLM"/>
    </source>
</evidence>
<dbReference type="RefSeq" id="WP_014804036.1">
    <property type="nucleotide sequence ID" value="NC_018020.1"/>
</dbReference>
<dbReference type="Proteomes" id="UP000006048">
    <property type="component" value="Chromosome"/>
</dbReference>
<protein>
    <recommendedName>
        <fullName evidence="4">Outer membrane protein beta-barrel domain-containing protein</fullName>
    </recommendedName>
</protein>
<evidence type="ECO:0000256" key="1">
    <source>
        <dbReference type="SAM" id="SignalP"/>
    </source>
</evidence>
<name>I4B8C7_TURPD</name>